<evidence type="ECO:0000313" key="11">
    <source>
        <dbReference type="Proteomes" id="UP001575652"/>
    </source>
</evidence>
<dbReference type="GO" id="GO:0004601">
    <property type="term" value="F:peroxidase activity"/>
    <property type="evidence" value="ECO:0007669"/>
    <property type="project" value="UniProtKB-KW"/>
</dbReference>
<dbReference type="RefSeq" id="WP_373972441.1">
    <property type="nucleotide sequence ID" value="NZ_JBHDLJ010000009.1"/>
</dbReference>
<evidence type="ECO:0000256" key="7">
    <source>
        <dbReference type="ARBA" id="ARBA00023136"/>
    </source>
</evidence>
<dbReference type="InterPro" id="IPR018511">
    <property type="entry name" value="Hemolysin-typ_Ca-bd_CS"/>
</dbReference>
<dbReference type="Gene3D" id="2.150.10.10">
    <property type="entry name" value="Serralysin-like metalloprotease, C-terminal"/>
    <property type="match status" value="1"/>
</dbReference>
<dbReference type="InterPro" id="IPR007253">
    <property type="entry name" value="Cell_wall-bd_2"/>
</dbReference>
<keyword evidence="5" id="KW-0677">Repeat</keyword>
<evidence type="ECO:0000313" key="10">
    <source>
        <dbReference type="EMBL" id="MFB0835264.1"/>
    </source>
</evidence>
<dbReference type="Pfam" id="PF03098">
    <property type="entry name" value="An_peroxidase"/>
    <property type="match status" value="3"/>
</dbReference>
<feature type="compositionally biased region" description="Polar residues" evidence="9">
    <location>
        <begin position="1685"/>
        <end position="1704"/>
    </location>
</feature>
<name>A0ABV4UNM9_9MICC</name>
<sequence>MHTHSRQKTGRKLGAVATGLAVVIAGTLVPAGGALAAPPPGQDFNVTQTDLEFLIKQIDIAEAHAERAIPEPDASPLCGDGRTFDVATQTFTDSTGDPCVGSPVLPHGLRTVDGRWNNLMEGQEGFGTAQETFPRLLDAEYKEAGVTPPFAPGNNTPNPGAATSYEQTSGFVYDSEPRTISNLIVDQTSANPAAAAVAARVEGAVPAGIGAVDRTFGATRWDTAAAISRENFAPGVETVFIARGDLFPDALAAGPAATAGGGPILLVNTANIPSVIATELERLAPQNIVIVGSPDAVNADVEAELAGFTAGSVTRLAGATRFDTAAAISAATFSPGVGRVYIATGRNFPDALAAGAVASRDGHPVLLVEEGSIPSSTLAELNRLDPAEIVIVGSEVVVGAAVQTELEGIAPTVRVGGGDRYETSALLSARYFTSPADTVYIATGALFPDGLAAAPVAGKDGAPLLLVATNGVLTDPVLAELERLTPQRVVILGSPTAVSSDLETQLTDTFGDASIFIPDIATDEGLSASATSLFVIFGQFFDHGLDLVSKGGNGTVVMPLEPDDPLYVPGSRTNFLTLTRATIDTGADGNGREHINRTTPFVDQNQTYTSHASHQAFLREYEMVNGSPVPTGHLLDGADGGLPTWNEVKAQAATMLGVALDDFDVLDVPLVATDQYGHLLLGANGQAQFAFEGELREGNPAAPISTDGVLTANASFLDDIAHGATPAADTVGQDGVVIPGYDNDALGAHYITGDGRGNENIGLTAVHHVFHSEHNRATDQIQDVLETEIGGELLTRFQEDGFWDYGERLFQAGRFFTEMQYQHLVFEEFARRVSPAIDPVVVNENSYQPDVNSSISAEFAHAVYRFGHSMLTESIPREHNGAITEVPLLDAFLNPTAFATAPDGTALTADASAGGILKGLANQTASGVDEFVTDTLRNKLLGLPLDLPAINMARAREAGVPSMQTARAAFFAETNDTTLEPYTSWEDFRLSMKNPESIGNFIAAYGNHPTVTDATTLAAKRTAGEALAADTAFMNAPAADTGLNEVDLWMGGLAEKPFVFGAMLGSSFNHVFEKQLEDLQNGDRFYYLTRNLGNSLFHTLEANSLSQIVLRNTTADRVPHDVFASPQLTFDLDRPQAELNTAGLTGSAAGQWRFPGGEHVVIQDTDVASNIRGGIGDDSVWGKGGNDRIEGDDGVDALMGGDGDDIITDLFGDGDRLQGEAGNDALNGGPGVGDLLFGGSGTDFIVGGQDNTTAFAGIDDDFVLGSTGFDNLRGDEGDDWVEGGPGNDLMVGDLSNTMMNDPALAHGGHDVLLGGNGNNDHDAEGGDDVMLGSSGTERFSGQLGFDWVSYAKYGFAITADLDAIQIIPGTESAVTDRYLDVEAFSGYNGNDVIRGSQNRDAFTDPQINLLGYGHRMTQEHLDRVDGLRDLLGGGTTPAYAVPFLDSEPWTEDDMNNNILMGGAGNDTIEPRAGRNFVDGDAWLDANIVRRDASGAVVERAASMNAFTARIFNRTINPGELEMERRIMNADAATNGTDTIVYAEASDQFTITELADGVVEVAHNTDDTRVDYLRNVERLQFSDTVVDITGAAPAAVEIAEVTVTPATTEAPVDGATFDANLNDGAVPAGGEATFELQVIAQDAAKTEVGLTTQSNDTGEFTITDAEAGASVQVKVTIADAEGATTQHVSGQTEGTVATIEQQPSPATDPLTP</sequence>
<keyword evidence="6" id="KW-0843">Virulence</keyword>
<gene>
    <name evidence="10" type="ORF">ACETWP_11760</name>
</gene>
<evidence type="ECO:0000256" key="4">
    <source>
        <dbReference type="ARBA" id="ARBA00022656"/>
    </source>
</evidence>
<protein>
    <submittedName>
        <fullName evidence="10">Peroxidase family protein</fullName>
    </submittedName>
</protein>
<dbReference type="InterPro" id="IPR019791">
    <property type="entry name" value="Haem_peroxidase_animal"/>
</dbReference>
<organism evidence="10 11">
    <name type="scientific">Arthrobacter halodurans</name>
    <dbReference type="NCBI Taxonomy" id="516699"/>
    <lineage>
        <taxon>Bacteria</taxon>
        <taxon>Bacillati</taxon>
        <taxon>Actinomycetota</taxon>
        <taxon>Actinomycetes</taxon>
        <taxon>Micrococcales</taxon>
        <taxon>Micrococcaceae</taxon>
        <taxon>Arthrobacter</taxon>
    </lineage>
</organism>
<dbReference type="PANTHER" id="PTHR11475:SF4">
    <property type="entry name" value="CHORION PEROXIDASE"/>
    <property type="match status" value="1"/>
</dbReference>
<dbReference type="EMBL" id="JBHDLJ010000009">
    <property type="protein sequence ID" value="MFB0835264.1"/>
    <property type="molecule type" value="Genomic_DNA"/>
</dbReference>
<dbReference type="Gene3D" id="1.10.640.10">
    <property type="entry name" value="Haem peroxidase domain superfamily, animal type"/>
    <property type="match status" value="1"/>
</dbReference>
<keyword evidence="10" id="KW-0560">Oxidoreductase</keyword>
<dbReference type="Gene3D" id="3.40.50.12090">
    <property type="match status" value="1"/>
</dbReference>
<dbReference type="Proteomes" id="UP001575652">
    <property type="component" value="Unassembled WGS sequence"/>
</dbReference>
<dbReference type="InterPro" id="IPR010255">
    <property type="entry name" value="Haem_peroxidase_sf"/>
</dbReference>
<dbReference type="PANTHER" id="PTHR11475">
    <property type="entry name" value="OXIDASE/PEROXIDASE"/>
    <property type="match status" value="1"/>
</dbReference>
<proteinExistence type="predicted"/>
<keyword evidence="7" id="KW-0472">Membrane</keyword>
<dbReference type="PROSITE" id="PS00330">
    <property type="entry name" value="HEMOLYSIN_CALCIUM"/>
    <property type="match status" value="1"/>
</dbReference>
<feature type="region of interest" description="Disordered" evidence="9">
    <location>
        <begin position="1685"/>
        <end position="1711"/>
    </location>
</feature>
<dbReference type="PRINTS" id="PR01488">
    <property type="entry name" value="RTXTOXINA"/>
</dbReference>
<evidence type="ECO:0000256" key="5">
    <source>
        <dbReference type="ARBA" id="ARBA00022737"/>
    </source>
</evidence>
<dbReference type="InterPro" id="IPR001343">
    <property type="entry name" value="Hemolysn_Ca-bd"/>
</dbReference>
<reference evidence="10 11" key="1">
    <citation type="submission" date="2024-09" db="EMBL/GenBank/DDBJ databases">
        <authorList>
            <person name="Salinas-Garcia M.A."/>
            <person name="Prieme A."/>
        </authorList>
    </citation>
    <scope>NUCLEOTIDE SEQUENCE [LARGE SCALE GENOMIC DNA]</scope>
    <source>
        <strain evidence="10 11">DSM 21081</strain>
    </source>
</reference>
<evidence type="ECO:0000256" key="1">
    <source>
        <dbReference type="ARBA" id="ARBA00004370"/>
    </source>
</evidence>
<dbReference type="InterPro" id="IPR003995">
    <property type="entry name" value="RTX_toxin_determinant-A"/>
</dbReference>
<dbReference type="Pfam" id="PF00353">
    <property type="entry name" value="HemolysinCabind"/>
    <property type="match status" value="5"/>
</dbReference>
<keyword evidence="3" id="KW-0964">Secreted</keyword>
<keyword evidence="4" id="KW-0800">Toxin</keyword>
<keyword evidence="11" id="KW-1185">Reference proteome</keyword>
<keyword evidence="10" id="KW-0575">Peroxidase</keyword>
<dbReference type="PROSITE" id="PS50292">
    <property type="entry name" value="PEROXIDASE_3"/>
    <property type="match status" value="1"/>
</dbReference>
<dbReference type="SUPFAM" id="SSF51120">
    <property type="entry name" value="beta-Roll"/>
    <property type="match status" value="2"/>
</dbReference>
<dbReference type="CDD" id="cd09821">
    <property type="entry name" value="An_peroxidase_bacterial_2"/>
    <property type="match status" value="1"/>
</dbReference>
<comment type="subcellular location">
    <subcellularLocation>
        <location evidence="1">Membrane</location>
    </subcellularLocation>
    <subcellularLocation>
        <location evidence="2">Secreted</location>
    </subcellularLocation>
</comment>
<evidence type="ECO:0000256" key="3">
    <source>
        <dbReference type="ARBA" id="ARBA00022525"/>
    </source>
</evidence>
<evidence type="ECO:0000256" key="8">
    <source>
        <dbReference type="ARBA" id="ARBA00023180"/>
    </source>
</evidence>
<evidence type="ECO:0000256" key="9">
    <source>
        <dbReference type="SAM" id="MobiDB-lite"/>
    </source>
</evidence>
<comment type="caution">
    <text evidence="10">The sequence shown here is derived from an EMBL/GenBank/DDBJ whole genome shotgun (WGS) entry which is preliminary data.</text>
</comment>
<dbReference type="PRINTS" id="PR00313">
    <property type="entry name" value="CABNDNGRPT"/>
</dbReference>
<accession>A0ABV4UNM9</accession>
<evidence type="ECO:0000256" key="6">
    <source>
        <dbReference type="ARBA" id="ARBA00023026"/>
    </source>
</evidence>
<dbReference type="SUPFAM" id="SSF48113">
    <property type="entry name" value="Heme-dependent peroxidases"/>
    <property type="match status" value="1"/>
</dbReference>
<dbReference type="InterPro" id="IPR037120">
    <property type="entry name" value="Haem_peroxidase_sf_animal"/>
</dbReference>
<dbReference type="InterPro" id="IPR011049">
    <property type="entry name" value="Serralysin-like_metalloprot_C"/>
</dbReference>
<dbReference type="Pfam" id="PF04122">
    <property type="entry name" value="CW_binding_2"/>
    <property type="match status" value="3"/>
</dbReference>
<evidence type="ECO:0000256" key="2">
    <source>
        <dbReference type="ARBA" id="ARBA00004613"/>
    </source>
</evidence>
<keyword evidence="8" id="KW-0325">Glycoprotein</keyword>